<dbReference type="CDD" id="cd18092">
    <property type="entry name" value="SpoU-like_TrmH"/>
    <property type="match status" value="1"/>
</dbReference>
<dbReference type="SUPFAM" id="SSF75217">
    <property type="entry name" value="alpha/beta knot"/>
    <property type="match status" value="1"/>
</dbReference>
<reference evidence="9 10" key="1">
    <citation type="journal article" date="2023" name="Nat. Commun.">
        <title>Origin of minicircular mitochondrial genomes in red algae.</title>
        <authorList>
            <person name="Lee Y."/>
            <person name="Cho C.H."/>
            <person name="Lee Y.M."/>
            <person name="Park S.I."/>
            <person name="Yang J.H."/>
            <person name="West J.A."/>
            <person name="Bhattacharya D."/>
            <person name="Yoon H.S."/>
        </authorList>
    </citation>
    <scope>NUCLEOTIDE SEQUENCE [LARGE SCALE GENOMIC DNA]</scope>
    <source>
        <strain evidence="9 10">CCMP1338</strain>
        <tissue evidence="9">Whole cell</tissue>
    </source>
</reference>
<keyword evidence="4" id="KW-0949">S-adenosyl-L-methionine</keyword>
<evidence type="ECO:0000256" key="5">
    <source>
        <dbReference type="ARBA" id="ARBA00022694"/>
    </source>
</evidence>
<evidence type="ECO:0000313" key="10">
    <source>
        <dbReference type="Proteomes" id="UP001157974"/>
    </source>
</evidence>
<dbReference type="Pfam" id="PF00588">
    <property type="entry name" value="SpoU_methylase"/>
    <property type="match status" value="1"/>
</dbReference>
<accession>A0AAV8UX06</accession>
<comment type="caution">
    <text evidence="9">The sequence shown here is derived from an EMBL/GenBank/DDBJ whole genome shotgun (WGS) entry which is preliminary data.</text>
</comment>
<dbReference type="PANTHER" id="PTHR43453:SF1">
    <property type="entry name" value="TRNA_RRNA METHYLTRANSFERASE SPOU TYPE DOMAIN-CONTAINING PROTEIN"/>
    <property type="match status" value="1"/>
</dbReference>
<evidence type="ECO:0000256" key="1">
    <source>
        <dbReference type="ARBA" id="ARBA00022555"/>
    </source>
</evidence>
<dbReference type="Gene3D" id="3.40.1280.10">
    <property type="match status" value="1"/>
</dbReference>
<protein>
    <recommendedName>
        <fullName evidence="8">tRNA/rRNA methyltransferase SpoU type domain-containing protein</fullName>
    </recommendedName>
</protein>
<name>A0AAV8UX06_9RHOD</name>
<proteinExistence type="predicted"/>
<dbReference type="GO" id="GO:0008173">
    <property type="term" value="F:RNA methyltransferase activity"/>
    <property type="evidence" value="ECO:0007669"/>
    <property type="project" value="InterPro"/>
</dbReference>
<organism evidence="9 10">
    <name type="scientific">Rhodosorus marinus</name>
    <dbReference type="NCBI Taxonomy" id="101924"/>
    <lineage>
        <taxon>Eukaryota</taxon>
        <taxon>Rhodophyta</taxon>
        <taxon>Stylonematophyceae</taxon>
        <taxon>Stylonematales</taxon>
        <taxon>Stylonemataceae</taxon>
        <taxon>Rhodosorus</taxon>
    </lineage>
</organism>
<dbReference type="InterPro" id="IPR001537">
    <property type="entry name" value="SpoU_MeTrfase"/>
</dbReference>
<sequence>MYGAEEEEEFRRLDGDGESSSKAVRFYGGRVPRTPMLDVMRQTIKKARVARLEEILSKRCASVQVLLENLQDPHNGAVCVRSADSMGLMYINVVEYFMPFAYDPELAHGSDEYVEIRRFQTSYDAVKQLKMEGFCLLATTLDEDSIPVSEVDFSAIDKVCILFGNEERGLSESILSQADVKIFLPMVGMVQSLNISASFAQVLYHLRTVGRIRPDLEDSKIAAVHEKWIINTARNPKKIITKHNFDYPIL</sequence>
<dbReference type="InterPro" id="IPR029028">
    <property type="entry name" value="Alpha/beta_knot_MTases"/>
</dbReference>
<keyword evidence="5" id="KW-0819">tRNA processing</keyword>
<gene>
    <name evidence="9" type="ORF">NDN08_003622</name>
</gene>
<evidence type="ECO:0000256" key="3">
    <source>
        <dbReference type="ARBA" id="ARBA00022679"/>
    </source>
</evidence>
<dbReference type="AlphaFoldDB" id="A0AAV8UX06"/>
<evidence type="ECO:0000259" key="8">
    <source>
        <dbReference type="Pfam" id="PF00588"/>
    </source>
</evidence>
<keyword evidence="3" id="KW-0808">Transferase</keyword>
<dbReference type="GO" id="GO:0002938">
    <property type="term" value="P:tRNA guanine ribose methylation"/>
    <property type="evidence" value="ECO:0007669"/>
    <property type="project" value="TreeGrafter"/>
</dbReference>
<dbReference type="InterPro" id="IPR029026">
    <property type="entry name" value="tRNA_m1G_MTases_N"/>
</dbReference>
<evidence type="ECO:0000256" key="7">
    <source>
        <dbReference type="SAM" id="MobiDB-lite"/>
    </source>
</evidence>
<dbReference type="Proteomes" id="UP001157974">
    <property type="component" value="Unassembled WGS sequence"/>
</dbReference>
<keyword evidence="6" id="KW-0694">RNA-binding</keyword>
<evidence type="ECO:0000256" key="4">
    <source>
        <dbReference type="ARBA" id="ARBA00022691"/>
    </source>
</evidence>
<keyword evidence="10" id="KW-1185">Reference proteome</keyword>
<feature type="region of interest" description="Disordered" evidence="7">
    <location>
        <begin position="1"/>
        <end position="20"/>
    </location>
</feature>
<dbReference type="PANTHER" id="PTHR43453">
    <property type="entry name" value="RRNA METHYLASE-LIKE"/>
    <property type="match status" value="1"/>
</dbReference>
<keyword evidence="1" id="KW-0820">tRNA-binding</keyword>
<dbReference type="GO" id="GO:0000049">
    <property type="term" value="F:tRNA binding"/>
    <property type="evidence" value="ECO:0007669"/>
    <property type="project" value="UniProtKB-KW"/>
</dbReference>
<evidence type="ECO:0000256" key="6">
    <source>
        <dbReference type="ARBA" id="ARBA00022884"/>
    </source>
</evidence>
<evidence type="ECO:0000256" key="2">
    <source>
        <dbReference type="ARBA" id="ARBA00022603"/>
    </source>
</evidence>
<dbReference type="InterPro" id="IPR033671">
    <property type="entry name" value="TrmH"/>
</dbReference>
<dbReference type="EMBL" id="JAMWBK010000003">
    <property type="protein sequence ID" value="KAJ8907140.1"/>
    <property type="molecule type" value="Genomic_DNA"/>
</dbReference>
<keyword evidence="2" id="KW-0489">Methyltransferase</keyword>
<feature type="domain" description="tRNA/rRNA methyltransferase SpoU type" evidence="8">
    <location>
        <begin position="63"/>
        <end position="204"/>
    </location>
</feature>
<evidence type="ECO:0000313" key="9">
    <source>
        <dbReference type="EMBL" id="KAJ8907140.1"/>
    </source>
</evidence>